<evidence type="ECO:0000256" key="2">
    <source>
        <dbReference type="ARBA" id="ARBA00022630"/>
    </source>
</evidence>
<keyword evidence="3" id="KW-0288">FMN</keyword>
<proteinExistence type="inferred from homology"/>
<keyword evidence="5" id="KW-0614">Plasmid</keyword>
<keyword evidence="2" id="KW-0285">Flavoprotein</keyword>
<geneLocation type="plasmid" evidence="5 6">
    <name>C</name>
</geneLocation>
<dbReference type="Proteomes" id="UP000182306">
    <property type="component" value="Plasmid C"/>
</dbReference>
<dbReference type="Pfam" id="PF03358">
    <property type="entry name" value="FMN_red"/>
    <property type="match status" value="1"/>
</dbReference>
<keyword evidence="4 5" id="KW-0560">Oxidoreductase</keyword>
<evidence type="ECO:0000256" key="4">
    <source>
        <dbReference type="ARBA" id="ARBA00023002"/>
    </source>
</evidence>
<dbReference type="InterPro" id="IPR005025">
    <property type="entry name" value="FMN_Rdtase-like_dom"/>
</dbReference>
<dbReference type="Gene3D" id="3.40.50.360">
    <property type="match status" value="1"/>
</dbReference>
<keyword evidence="6" id="KW-1185">Reference proteome</keyword>
<dbReference type="SUPFAM" id="SSF52218">
    <property type="entry name" value="Flavoproteins"/>
    <property type="match status" value="1"/>
</dbReference>
<dbReference type="EC" id="1.5.1.38" evidence="5"/>
<evidence type="ECO:0000313" key="6">
    <source>
        <dbReference type="Proteomes" id="UP000182306"/>
    </source>
</evidence>
<dbReference type="InterPro" id="IPR029039">
    <property type="entry name" value="Flavoprotein-like_sf"/>
</dbReference>
<dbReference type="PANTHER" id="PTHR43408:SF2">
    <property type="entry name" value="FMN REDUCTASE (NADPH)"/>
    <property type="match status" value="1"/>
</dbReference>
<dbReference type="InterPro" id="IPR051814">
    <property type="entry name" value="NAD(P)H-dep_FMN_reductase"/>
</dbReference>
<dbReference type="EMBL" id="CP013110">
    <property type="protein sequence ID" value="APG95158.1"/>
    <property type="molecule type" value="Genomic_DNA"/>
</dbReference>
<reference evidence="5 6" key="1">
    <citation type="submission" date="2015-10" db="EMBL/GenBank/DDBJ databases">
        <title>Genomic differences between typical nodule nitrogen-fixing rhizobial strains and those coming from bean seeds.</title>
        <authorList>
            <person name="Peralta H."/>
            <person name="Aguilar-Vera A."/>
            <person name="Diaz R."/>
            <person name="Mora Y."/>
            <person name="Martinez-Batallar G."/>
            <person name="Salazar E."/>
            <person name="Vargas-Lagunas C."/>
            <person name="Encarnacion S."/>
            <person name="Girard L."/>
            <person name="Mora J."/>
        </authorList>
    </citation>
    <scope>NUCLEOTIDE SEQUENCE [LARGE SCALE GENOMIC DNA]</scope>
    <source>
        <strain evidence="5 6">CFNEI 73</strain>
        <plasmid evidence="5 6">C</plasmid>
    </source>
</reference>
<evidence type="ECO:0000313" key="5">
    <source>
        <dbReference type="EMBL" id="APG95158.1"/>
    </source>
</evidence>
<sequence>MKILGLSGNVKRPSRTASLVDVMASAVESRFGGVKRVINLADAAPVLFRALRADQLESEGREIIDAVETADVLVVGSPVYRASYTGALKHLFDLVDYRALAGRPVLLAATGGSPLHALMIEHQLRPLFGFFNALSLPTSIYAVETDFVDNRLTNPAVLERVDRAIADLARLLPVSPQRTTLSAGEHGPALVTTKA</sequence>
<dbReference type="OrthoDB" id="1643408at2"/>
<dbReference type="GO" id="GO:0052873">
    <property type="term" value="F:FMN reductase (NADPH) activity"/>
    <property type="evidence" value="ECO:0007669"/>
    <property type="project" value="UniProtKB-EC"/>
</dbReference>
<protein>
    <submittedName>
        <fullName evidence="5">NADH-dependent FMN reductase</fullName>
        <ecNumber evidence="5">1.5.1.38</ecNumber>
    </submittedName>
</protein>
<evidence type="ECO:0000256" key="3">
    <source>
        <dbReference type="ARBA" id="ARBA00022643"/>
    </source>
</evidence>
<dbReference type="InterPro" id="IPR019912">
    <property type="entry name" value="FMN_Rdtase_MsuE-like"/>
</dbReference>
<comment type="similarity">
    <text evidence="1">Belongs to the SsuE family.</text>
</comment>
<dbReference type="KEGG" id="same:SAMCFNEI73_pC1454"/>
<dbReference type="NCBIfam" id="TIGR03566">
    <property type="entry name" value="FMN_reduc_MsuE"/>
    <property type="match status" value="1"/>
</dbReference>
<name>A0A1L3LYK6_9HYPH</name>
<evidence type="ECO:0000256" key="1">
    <source>
        <dbReference type="ARBA" id="ARBA00005990"/>
    </source>
</evidence>
<organism evidence="5 6">
    <name type="scientific">Sinorhizobium americanum</name>
    <dbReference type="NCBI Taxonomy" id="194963"/>
    <lineage>
        <taxon>Bacteria</taxon>
        <taxon>Pseudomonadati</taxon>
        <taxon>Pseudomonadota</taxon>
        <taxon>Alphaproteobacteria</taxon>
        <taxon>Hyphomicrobiales</taxon>
        <taxon>Rhizobiaceae</taxon>
        <taxon>Sinorhizobium/Ensifer group</taxon>
        <taxon>Sinorhizobium</taxon>
    </lineage>
</organism>
<dbReference type="AlphaFoldDB" id="A0A1L3LYK6"/>
<gene>
    <name evidence="5" type="ORF">SAMCFNEI73_pC1454</name>
</gene>
<dbReference type="RefSeq" id="WP_064251594.1">
    <property type="nucleotide sequence ID" value="NZ_CP013110.1"/>
</dbReference>
<dbReference type="PANTHER" id="PTHR43408">
    <property type="entry name" value="FMN REDUCTASE (NADPH)"/>
    <property type="match status" value="1"/>
</dbReference>
<accession>A0A1L3LYK6</accession>